<evidence type="ECO:0000256" key="1">
    <source>
        <dbReference type="SAM" id="SignalP"/>
    </source>
</evidence>
<dbReference type="Proteomes" id="UP000596742">
    <property type="component" value="Unassembled WGS sequence"/>
</dbReference>
<gene>
    <name evidence="2" type="ORF">MGAL_10B060554</name>
</gene>
<dbReference type="EMBL" id="UYJE01007678">
    <property type="protein sequence ID" value="VDI56929.1"/>
    <property type="molecule type" value="Genomic_DNA"/>
</dbReference>
<sequence length="155" mass="17045">MTMIAALVLLTVTPLVMCGVQVMNEAGLKDVDIETRREVLGKIVDKLNSIALVQRSLIDGCEEKINNTVDECNTSCTCRQDLCQSIPSVDKVVLNMLSTGVYTAIAFAGTALKDAGEWFKTPVIGWEIKQGYLQINCQTLQIPLLINKRGQDKQN</sequence>
<protein>
    <submittedName>
        <fullName evidence="2">Uncharacterized protein</fullName>
    </submittedName>
</protein>
<evidence type="ECO:0000313" key="3">
    <source>
        <dbReference type="Proteomes" id="UP000596742"/>
    </source>
</evidence>
<dbReference type="AlphaFoldDB" id="A0A8B6G0F3"/>
<feature type="chain" id="PRO_5033039781" evidence="1">
    <location>
        <begin position="19"/>
        <end position="155"/>
    </location>
</feature>
<dbReference type="OrthoDB" id="6069361at2759"/>
<organism evidence="2 3">
    <name type="scientific">Mytilus galloprovincialis</name>
    <name type="common">Mediterranean mussel</name>
    <dbReference type="NCBI Taxonomy" id="29158"/>
    <lineage>
        <taxon>Eukaryota</taxon>
        <taxon>Metazoa</taxon>
        <taxon>Spiralia</taxon>
        <taxon>Lophotrochozoa</taxon>
        <taxon>Mollusca</taxon>
        <taxon>Bivalvia</taxon>
        <taxon>Autobranchia</taxon>
        <taxon>Pteriomorphia</taxon>
        <taxon>Mytilida</taxon>
        <taxon>Mytiloidea</taxon>
        <taxon>Mytilidae</taxon>
        <taxon>Mytilinae</taxon>
        <taxon>Mytilus</taxon>
    </lineage>
</organism>
<keyword evidence="1" id="KW-0732">Signal</keyword>
<keyword evidence="3" id="KW-1185">Reference proteome</keyword>
<name>A0A8B6G0F3_MYTGA</name>
<evidence type="ECO:0000313" key="2">
    <source>
        <dbReference type="EMBL" id="VDI56929.1"/>
    </source>
</evidence>
<comment type="caution">
    <text evidence="2">The sequence shown here is derived from an EMBL/GenBank/DDBJ whole genome shotgun (WGS) entry which is preliminary data.</text>
</comment>
<reference evidence="2" key="1">
    <citation type="submission" date="2018-11" db="EMBL/GenBank/DDBJ databases">
        <authorList>
            <person name="Alioto T."/>
            <person name="Alioto T."/>
        </authorList>
    </citation>
    <scope>NUCLEOTIDE SEQUENCE</scope>
</reference>
<feature type="signal peptide" evidence="1">
    <location>
        <begin position="1"/>
        <end position="18"/>
    </location>
</feature>
<proteinExistence type="predicted"/>
<accession>A0A8B6G0F3</accession>